<dbReference type="Proteomes" id="UP000728032">
    <property type="component" value="Unassembled WGS sequence"/>
</dbReference>
<evidence type="ECO:0000256" key="8">
    <source>
        <dbReference type="ARBA" id="ARBA00023136"/>
    </source>
</evidence>
<evidence type="ECO:0000313" key="11">
    <source>
        <dbReference type="EMBL" id="CAD7665610.1"/>
    </source>
</evidence>
<evidence type="ECO:0000256" key="3">
    <source>
        <dbReference type="ARBA" id="ARBA00022679"/>
    </source>
</evidence>
<keyword evidence="9 10" id="KW-0275">Fatty acid biosynthesis</keyword>
<accession>A0A7R9R0V8</accession>
<feature type="transmembrane region" description="Helical" evidence="10">
    <location>
        <begin position="37"/>
        <end position="57"/>
    </location>
</feature>
<keyword evidence="12" id="KW-1185">Reference proteome</keyword>
<evidence type="ECO:0000256" key="7">
    <source>
        <dbReference type="ARBA" id="ARBA00023098"/>
    </source>
</evidence>
<feature type="transmembrane region" description="Helical" evidence="10">
    <location>
        <begin position="147"/>
        <end position="165"/>
    </location>
</feature>
<dbReference type="OrthoDB" id="6495762at2759"/>
<comment type="subcellular location">
    <subcellularLocation>
        <location evidence="1">Membrane</location>
        <topology evidence="1">Multi-pass membrane protein</topology>
    </subcellularLocation>
</comment>
<gene>
    <name evidence="11" type="ORF">ONB1V03_LOCUS22167</name>
</gene>
<dbReference type="PANTHER" id="PTHR11157">
    <property type="entry name" value="FATTY ACID ACYL TRANSFERASE-RELATED"/>
    <property type="match status" value="1"/>
</dbReference>
<keyword evidence="7 10" id="KW-0443">Lipid metabolism</keyword>
<dbReference type="AlphaFoldDB" id="A0A7R9R0V8"/>
<sequence length="237" mass="27905">MRNVSTDWSQFPGIPYAFDFEANFARDFHRQWLYHNWWVSLYVCVLYVTVVLVGQHVMSKKAKPFGLRSLLFCWNTFLAIFSILGTIRCLPEFVSVIKTSGLESSYCVSSYYYDVRLTFWYWVFVWSKVVELGDTVFIIVRKQKLIPLHWIHHVLTLSYAFFVIGEAPASARWMVNMNFTIHSVMYTYYALKAIRVPVSRSLAMAITTAQILQMMFGLYINFYAFYQKWLGHKCDTS</sequence>
<keyword evidence="5 10" id="KW-0276">Fatty acid metabolism</keyword>
<dbReference type="GO" id="GO:0005789">
    <property type="term" value="C:endoplasmic reticulum membrane"/>
    <property type="evidence" value="ECO:0007669"/>
    <property type="project" value="TreeGrafter"/>
</dbReference>
<comment type="catalytic activity">
    <reaction evidence="10">
        <text>a very-long-chain acyl-CoA + malonyl-CoA + H(+) = a very-long-chain 3-oxoacyl-CoA + CO2 + CoA</text>
        <dbReference type="Rhea" id="RHEA:32727"/>
        <dbReference type="ChEBI" id="CHEBI:15378"/>
        <dbReference type="ChEBI" id="CHEBI:16526"/>
        <dbReference type="ChEBI" id="CHEBI:57287"/>
        <dbReference type="ChEBI" id="CHEBI:57384"/>
        <dbReference type="ChEBI" id="CHEBI:90725"/>
        <dbReference type="ChEBI" id="CHEBI:90736"/>
        <dbReference type="EC" id="2.3.1.199"/>
    </reaction>
</comment>
<keyword evidence="8 10" id="KW-0472">Membrane</keyword>
<dbReference type="GO" id="GO:0019367">
    <property type="term" value="P:fatty acid elongation, saturated fatty acid"/>
    <property type="evidence" value="ECO:0007669"/>
    <property type="project" value="TreeGrafter"/>
</dbReference>
<dbReference type="Pfam" id="PF01151">
    <property type="entry name" value="ELO"/>
    <property type="match status" value="1"/>
</dbReference>
<evidence type="ECO:0000256" key="4">
    <source>
        <dbReference type="ARBA" id="ARBA00022692"/>
    </source>
</evidence>
<feature type="non-terminal residue" evidence="11">
    <location>
        <position position="237"/>
    </location>
</feature>
<name>A0A7R9R0V8_9ACAR</name>
<dbReference type="GO" id="GO:0030148">
    <property type="term" value="P:sphingolipid biosynthetic process"/>
    <property type="evidence" value="ECO:0007669"/>
    <property type="project" value="TreeGrafter"/>
</dbReference>
<reference evidence="11" key="1">
    <citation type="submission" date="2020-11" db="EMBL/GenBank/DDBJ databases">
        <authorList>
            <person name="Tran Van P."/>
        </authorList>
    </citation>
    <scope>NUCLEOTIDE SEQUENCE</scope>
</reference>
<organism evidence="11">
    <name type="scientific">Oppiella nova</name>
    <dbReference type="NCBI Taxonomy" id="334625"/>
    <lineage>
        <taxon>Eukaryota</taxon>
        <taxon>Metazoa</taxon>
        <taxon>Ecdysozoa</taxon>
        <taxon>Arthropoda</taxon>
        <taxon>Chelicerata</taxon>
        <taxon>Arachnida</taxon>
        <taxon>Acari</taxon>
        <taxon>Acariformes</taxon>
        <taxon>Sarcoptiformes</taxon>
        <taxon>Oribatida</taxon>
        <taxon>Brachypylina</taxon>
        <taxon>Oppioidea</taxon>
        <taxon>Oppiidae</taxon>
        <taxon>Oppiella</taxon>
    </lineage>
</organism>
<evidence type="ECO:0000256" key="1">
    <source>
        <dbReference type="ARBA" id="ARBA00004141"/>
    </source>
</evidence>
<proteinExistence type="inferred from homology"/>
<evidence type="ECO:0000256" key="9">
    <source>
        <dbReference type="ARBA" id="ARBA00023160"/>
    </source>
</evidence>
<dbReference type="InterPro" id="IPR002076">
    <property type="entry name" value="ELO_fam"/>
</dbReference>
<dbReference type="PANTHER" id="PTHR11157:SF17">
    <property type="entry name" value="ELONGATION OF VERY LONG CHAIN FATTY ACIDS PROTEIN 6"/>
    <property type="match status" value="1"/>
</dbReference>
<dbReference type="GO" id="GO:0009922">
    <property type="term" value="F:fatty acid elongase activity"/>
    <property type="evidence" value="ECO:0007669"/>
    <property type="project" value="UniProtKB-EC"/>
</dbReference>
<dbReference type="GO" id="GO:0034626">
    <property type="term" value="P:fatty acid elongation, polyunsaturated fatty acid"/>
    <property type="evidence" value="ECO:0007669"/>
    <property type="project" value="TreeGrafter"/>
</dbReference>
<comment type="similarity">
    <text evidence="10">Belongs to the ELO family.</text>
</comment>
<evidence type="ECO:0000256" key="2">
    <source>
        <dbReference type="ARBA" id="ARBA00022516"/>
    </source>
</evidence>
<feature type="transmembrane region" description="Helical" evidence="10">
    <location>
        <begin position="203"/>
        <end position="226"/>
    </location>
</feature>
<dbReference type="EC" id="2.3.1.199" evidence="10"/>
<protein>
    <recommendedName>
        <fullName evidence="10">Elongation of very long chain fatty acids protein</fullName>
        <ecNumber evidence="10">2.3.1.199</ecNumber>
    </recommendedName>
    <alternativeName>
        <fullName evidence="10">Very-long-chain 3-oxoacyl-CoA synthase</fullName>
    </alternativeName>
</protein>
<evidence type="ECO:0000256" key="6">
    <source>
        <dbReference type="ARBA" id="ARBA00022989"/>
    </source>
</evidence>
<evidence type="ECO:0000256" key="5">
    <source>
        <dbReference type="ARBA" id="ARBA00022832"/>
    </source>
</evidence>
<dbReference type="GO" id="GO:0034625">
    <property type="term" value="P:fatty acid elongation, monounsaturated fatty acid"/>
    <property type="evidence" value="ECO:0007669"/>
    <property type="project" value="TreeGrafter"/>
</dbReference>
<keyword evidence="2 10" id="KW-0444">Lipid biosynthesis</keyword>
<evidence type="ECO:0000256" key="10">
    <source>
        <dbReference type="RuleBase" id="RU361115"/>
    </source>
</evidence>
<dbReference type="EMBL" id="OC962437">
    <property type="protein sequence ID" value="CAD7665610.1"/>
    <property type="molecule type" value="Genomic_DNA"/>
</dbReference>
<keyword evidence="4 10" id="KW-0812">Transmembrane</keyword>
<dbReference type="GO" id="GO:0042761">
    <property type="term" value="P:very long-chain fatty acid biosynthetic process"/>
    <property type="evidence" value="ECO:0007669"/>
    <property type="project" value="TreeGrafter"/>
</dbReference>
<dbReference type="EMBL" id="CAJPVJ010047612">
    <property type="protein sequence ID" value="CAG2182746.1"/>
    <property type="molecule type" value="Genomic_DNA"/>
</dbReference>
<keyword evidence="6 10" id="KW-1133">Transmembrane helix</keyword>
<evidence type="ECO:0000313" key="12">
    <source>
        <dbReference type="Proteomes" id="UP000728032"/>
    </source>
</evidence>
<keyword evidence="3 10" id="KW-0808">Transferase</keyword>
<feature type="transmembrane region" description="Helical" evidence="10">
    <location>
        <begin position="69"/>
        <end position="87"/>
    </location>
</feature>
<feature type="transmembrane region" description="Helical" evidence="10">
    <location>
        <begin position="119"/>
        <end position="140"/>
    </location>
</feature>